<comment type="similarity">
    <text evidence="1">Belongs to the transferase hexapeptide repeat family.</text>
</comment>
<dbReference type="Proteomes" id="UP000037566">
    <property type="component" value="Unassembled WGS sequence"/>
</dbReference>
<dbReference type="GO" id="GO:0016746">
    <property type="term" value="F:acyltransferase activity"/>
    <property type="evidence" value="ECO:0007669"/>
    <property type="project" value="UniProtKB-KW"/>
</dbReference>
<dbReference type="Pfam" id="PF00132">
    <property type="entry name" value="Hexapep"/>
    <property type="match status" value="1"/>
</dbReference>
<evidence type="ECO:0000313" key="3">
    <source>
        <dbReference type="Proteomes" id="UP000037566"/>
    </source>
</evidence>
<dbReference type="STRING" id="33995.KOEU_10400"/>
<organism evidence="2 3">
    <name type="scientific">Komagataeibacter europaeus</name>
    <name type="common">Gluconacetobacter europaeus</name>
    <dbReference type="NCBI Taxonomy" id="33995"/>
    <lineage>
        <taxon>Bacteria</taxon>
        <taxon>Pseudomonadati</taxon>
        <taxon>Pseudomonadota</taxon>
        <taxon>Alphaproteobacteria</taxon>
        <taxon>Acetobacterales</taxon>
        <taxon>Acetobacteraceae</taxon>
        <taxon>Komagataeibacter</taxon>
    </lineage>
</organism>
<dbReference type="InterPro" id="IPR001451">
    <property type="entry name" value="Hexapep"/>
</dbReference>
<dbReference type="InterPro" id="IPR050179">
    <property type="entry name" value="Trans_hexapeptide_repeat"/>
</dbReference>
<dbReference type="PANTHER" id="PTHR43300">
    <property type="entry name" value="ACETYLTRANSFERASE"/>
    <property type="match status" value="1"/>
</dbReference>
<keyword evidence="3" id="KW-1185">Reference proteome</keyword>
<name>A0A0M0EIW5_KOMEU</name>
<dbReference type="CDD" id="cd03349">
    <property type="entry name" value="LbH_XAT"/>
    <property type="match status" value="1"/>
</dbReference>
<evidence type="ECO:0000313" key="2">
    <source>
        <dbReference type="EMBL" id="KON65200.1"/>
    </source>
</evidence>
<dbReference type="AlphaFoldDB" id="A0A0M0EIW5"/>
<proteinExistence type="inferred from homology"/>
<dbReference type="Gene3D" id="2.160.10.10">
    <property type="entry name" value="Hexapeptide repeat proteins"/>
    <property type="match status" value="1"/>
</dbReference>
<dbReference type="OrthoDB" id="9815592at2"/>
<dbReference type="PATRIC" id="fig|33995.3.peg.1139"/>
<comment type="caution">
    <text evidence="2">The sequence shown here is derived from an EMBL/GenBank/DDBJ whole genome shotgun (WGS) entry which is preliminary data.</text>
</comment>
<evidence type="ECO:0000256" key="1">
    <source>
        <dbReference type="ARBA" id="ARBA00007274"/>
    </source>
</evidence>
<keyword evidence="2" id="KW-0808">Transferase</keyword>
<dbReference type="InterPro" id="IPR011004">
    <property type="entry name" value="Trimer_LpxA-like_sf"/>
</dbReference>
<dbReference type="PANTHER" id="PTHR43300:SF11">
    <property type="entry name" value="ACETYLTRANSFERASE RV3034C-RELATED"/>
    <property type="match status" value="1"/>
</dbReference>
<dbReference type="RefSeq" id="WP_053323026.1">
    <property type="nucleotide sequence ID" value="NZ_LHUQ01000004.1"/>
</dbReference>
<dbReference type="EMBL" id="LHUQ01000004">
    <property type="protein sequence ID" value="KON65200.1"/>
    <property type="molecule type" value="Genomic_DNA"/>
</dbReference>
<reference evidence="2" key="1">
    <citation type="submission" date="2015-08" db="EMBL/GenBank/DDBJ databases">
        <title>Draft genome sequence of Komagataeibacter europaeus CECT 8546 a cellulose producer strain from vinegar produced by the traditional method.</title>
        <authorList>
            <person name="Poehlein A."/>
            <person name="Valera M.J."/>
            <person name="Haack F.S."/>
            <person name="Mas A."/>
            <person name="Daniel R."/>
            <person name="Streit W.R."/>
            <person name="Mateo E."/>
        </authorList>
    </citation>
    <scope>NUCLEOTIDE SEQUENCE [LARGE SCALE GENOMIC DNA]</scope>
    <source>
        <strain evidence="2">CECT 8546</strain>
    </source>
</reference>
<dbReference type="EC" id="2.3.1.-" evidence="2"/>
<accession>A0A0M0EIW5</accession>
<dbReference type="SUPFAM" id="SSF51161">
    <property type="entry name" value="Trimeric LpxA-like enzymes"/>
    <property type="match status" value="1"/>
</dbReference>
<gene>
    <name evidence="2" type="primary">vatD1</name>
    <name evidence="2" type="ORF">KOEU_10400</name>
</gene>
<sequence length="256" mass="28962">MKIILNKKLINALKERHIKVDGAKLYIRCLNEDAEIEGYAGFKHNTLFQCGAFSYSFSKIYANVSVGRYSSIANNFSDFSRGHPLDFVTSSPVITDGFYRDLAKEQDKDWNTVPFSPEYGKIVIGNDCWIGARVLVKGGVTIHDGAVVAAGSVVTKDVPPYAIVGGNPARIIKMRFDEKIIEKMLQIKWWDYAYWDLNMLNWQDPVEFTQMFESQAEGIEKFHPPKIRFSDLKSVSDTTPRKLLEKVLGPALRTLA</sequence>
<protein>
    <submittedName>
        <fullName evidence="2">Streptogramin A acetyltransferase</fullName>
        <ecNumber evidence="2">2.3.1.-</ecNumber>
    </submittedName>
</protein>
<keyword evidence="2" id="KW-0012">Acyltransferase</keyword>